<name>A0A915MI64_MELJA</name>
<sequence length="231" mass="26301">MIRKVDGGIEEALSEARKHLTNVLATQERIGELKGRNDELSNKIGEERQRLEKLNEWREAFEDELKTSLDSRSMFSLRALIDGIEKDAKALERSSSEQESHLGNVTNLLEEITNQRAIIDQLLSELSELKNQLPPIDDSTFRIRRETERAIKQKLQNKVAQLEIEAQKVVAIYDAACLEAKKAMEAANIYKEVIEGMKQARIQSLDAENRMREAGELIRSQNGSAKEARNK</sequence>
<reference evidence="3" key="1">
    <citation type="submission" date="2022-11" db="UniProtKB">
        <authorList>
            <consortium name="WormBaseParasite"/>
        </authorList>
    </citation>
    <scope>IDENTIFICATION</scope>
</reference>
<keyword evidence="1" id="KW-0175">Coiled coil</keyword>
<dbReference type="WBParaSite" id="scaffold36868_cov305.g23239">
    <property type="protein sequence ID" value="scaffold36868_cov305.g23239"/>
    <property type="gene ID" value="scaffold36868_cov305.g23239"/>
</dbReference>
<accession>A0A915MI64</accession>
<keyword evidence="2" id="KW-1185">Reference proteome</keyword>
<evidence type="ECO:0000313" key="2">
    <source>
        <dbReference type="Proteomes" id="UP000887561"/>
    </source>
</evidence>
<dbReference type="Proteomes" id="UP000887561">
    <property type="component" value="Unplaced"/>
</dbReference>
<proteinExistence type="predicted"/>
<evidence type="ECO:0000313" key="3">
    <source>
        <dbReference type="WBParaSite" id="scaffold36868_cov305.g23239"/>
    </source>
</evidence>
<organism evidence="2 3">
    <name type="scientific">Meloidogyne javanica</name>
    <name type="common">Root-knot nematode worm</name>
    <dbReference type="NCBI Taxonomy" id="6303"/>
    <lineage>
        <taxon>Eukaryota</taxon>
        <taxon>Metazoa</taxon>
        <taxon>Ecdysozoa</taxon>
        <taxon>Nematoda</taxon>
        <taxon>Chromadorea</taxon>
        <taxon>Rhabditida</taxon>
        <taxon>Tylenchina</taxon>
        <taxon>Tylenchomorpha</taxon>
        <taxon>Tylenchoidea</taxon>
        <taxon>Meloidogynidae</taxon>
        <taxon>Meloidogyninae</taxon>
        <taxon>Meloidogyne</taxon>
        <taxon>Meloidogyne incognita group</taxon>
    </lineage>
</organism>
<feature type="coiled-coil region" evidence="1">
    <location>
        <begin position="23"/>
        <end position="57"/>
    </location>
</feature>
<feature type="coiled-coil region" evidence="1">
    <location>
        <begin position="105"/>
        <end position="172"/>
    </location>
</feature>
<dbReference type="AlphaFoldDB" id="A0A915MI64"/>
<protein>
    <submittedName>
        <fullName evidence="3">Uncharacterized protein</fullName>
    </submittedName>
</protein>
<evidence type="ECO:0000256" key="1">
    <source>
        <dbReference type="SAM" id="Coils"/>
    </source>
</evidence>